<dbReference type="GeneID" id="27685200"/>
<dbReference type="OrthoDB" id="2162119at2759"/>
<dbReference type="Proteomes" id="UP000053201">
    <property type="component" value="Unassembled WGS sequence"/>
</dbReference>
<proteinExistence type="predicted"/>
<sequence length="501" mass="55396">MQAGIKEATSGLDVDPDLAKQQLDCFLLTPTNKDLDARIHSLIAHLLPLPKDRLLLLQGHNEDRQKALLDAWIGSELKTILDNVDFVQETRQLWQDKDMEALLHDKVLAYMHGDQNKDTVTEPVVESPIQQSVALNEQLPRTDDDNKTAESVIEAGASVNGAKSKDKSVEDDHDVDKVEQSAEKGGSAKRVEGKERVDAVIKDAKTRMDDEILAKSGKARIKKGVKKDAQGTSPGERRRSLVTQATKPSQVLPQKRAASKSDKGEKQGVAKAERTSASNTGKVPNKAPNKAAEFRKGQMVAAIVTVSRDDDDDENNGNDNHEVVYTVQISHYDPKTNLYTCIDPDPDPTDKSAITTWTVPPSKILDYTSCTKTFHSGDAVYALYRDQGQLSTEFYKAIVSKLYKDGRQLRVQYEDGDTAIIQPAHVFLASEFTKRRLLHTESNRQSKPPDLPVKKQRVEYSSSDSDVDVDALTQRGGLEPSSPTSELSEVHVSESESEEDV</sequence>
<feature type="compositionally biased region" description="Polar residues" evidence="1">
    <location>
        <begin position="241"/>
        <end position="252"/>
    </location>
</feature>
<dbReference type="EMBL" id="KQ257451">
    <property type="protein sequence ID" value="KND04107.1"/>
    <property type="molecule type" value="Genomic_DNA"/>
</dbReference>
<feature type="compositionally biased region" description="Basic and acidic residues" evidence="1">
    <location>
        <begin position="259"/>
        <end position="274"/>
    </location>
</feature>
<organism evidence="3 4">
    <name type="scientific">Spizellomyces punctatus (strain DAOM BR117)</name>
    <dbReference type="NCBI Taxonomy" id="645134"/>
    <lineage>
        <taxon>Eukaryota</taxon>
        <taxon>Fungi</taxon>
        <taxon>Fungi incertae sedis</taxon>
        <taxon>Chytridiomycota</taxon>
        <taxon>Chytridiomycota incertae sedis</taxon>
        <taxon>Chytridiomycetes</taxon>
        <taxon>Spizellomycetales</taxon>
        <taxon>Spizellomycetaceae</taxon>
        <taxon>Spizellomyces</taxon>
    </lineage>
</organism>
<evidence type="ECO:0000313" key="4">
    <source>
        <dbReference type="Proteomes" id="UP000053201"/>
    </source>
</evidence>
<dbReference type="PROSITE" id="PS51518">
    <property type="entry name" value="SGF29_C"/>
    <property type="match status" value="1"/>
</dbReference>
<protein>
    <recommendedName>
        <fullName evidence="2">SGF29 C-terminal domain-containing protein</fullName>
    </recommendedName>
</protein>
<name>A0A0L0HSR3_SPIPD</name>
<feature type="domain" description="SGF29 C-terminal" evidence="2">
    <location>
        <begin position="290"/>
        <end position="436"/>
    </location>
</feature>
<evidence type="ECO:0000256" key="1">
    <source>
        <dbReference type="SAM" id="MobiDB-lite"/>
    </source>
</evidence>
<dbReference type="Pfam" id="PF07039">
    <property type="entry name" value="SGF29_Tudor"/>
    <property type="match status" value="1"/>
</dbReference>
<feature type="region of interest" description="Disordered" evidence="1">
    <location>
        <begin position="218"/>
        <end position="294"/>
    </location>
</feature>
<dbReference type="AlphaFoldDB" id="A0A0L0HSR3"/>
<feature type="compositionally biased region" description="Basic and acidic residues" evidence="1">
    <location>
        <begin position="163"/>
        <end position="182"/>
    </location>
</feature>
<evidence type="ECO:0000313" key="3">
    <source>
        <dbReference type="EMBL" id="KND04107.1"/>
    </source>
</evidence>
<dbReference type="InterPro" id="IPR010750">
    <property type="entry name" value="SGF29_tudor-like_dom"/>
</dbReference>
<feature type="region of interest" description="Disordered" evidence="1">
    <location>
        <begin position="439"/>
        <end position="501"/>
    </location>
</feature>
<gene>
    <name evidence="3" type="ORF">SPPG_01547</name>
</gene>
<dbReference type="VEuPathDB" id="FungiDB:SPPG_01547"/>
<feature type="region of interest" description="Disordered" evidence="1">
    <location>
        <begin position="118"/>
        <end position="192"/>
    </location>
</feature>
<reference evidence="3 4" key="1">
    <citation type="submission" date="2009-08" db="EMBL/GenBank/DDBJ databases">
        <title>The Genome Sequence of Spizellomyces punctatus strain DAOM BR117.</title>
        <authorList>
            <consortium name="The Broad Institute Genome Sequencing Platform"/>
            <person name="Russ C."/>
            <person name="Cuomo C."/>
            <person name="Shea T."/>
            <person name="Young S.K."/>
            <person name="Zeng Q."/>
            <person name="Koehrsen M."/>
            <person name="Haas B."/>
            <person name="Borodovsky M."/>
            <person name="Guigo R."/>
            <person name="Alvarado L."/>
            <person name="Berlin A."/>
            <person name="Bochicchio J."/>
            <person name="Borenstein D."/>
            <person name="Chapman S."/>
            <person name="Chen Z."/>
            <person name="Engels R."/>
            <person name="Freedman E."/>
            <person name="Gellesch M."/>
            <person name="Goldberg J."/>
            <person name="Griggs A."/>
            <person name="Gujja S."/>
            <person name="Heiman D."/>
            <person name="Hepburn T."/>
            <person name="Howarth C."/>
            <person name="Jen D."/>
            <person name="Larson L."/>
            <person name="Lewis B."/>
            <person name="Mehta T."/>
            <person name="Park D."/>
            <person name="Pearson M."/>
            <person name="Roberts A."/>
            <person name="Saif S."/>
            <person name="Shenoy N."/>
            <person name="Sisk P."/>
            <person name="Stolte C."/>
            <person name="Sykes S."/>
            <person name="Thomson T."/>
            <person name="Walk T."/>
            <person name="White J."/>
            <person name="Yandava C."/>
            <person name="Burger G."/>
            <person name="Gray M.W."/>
            <person name="Holland P.W.H."/>
            <person name="King N."/>
            <person name="Lang F.B.F."/>
            <person name="Roger A.J."/>
            <person name="Ruiz-Trillo I."/>
            <person name="Lander E."/>
            <person name="Nusbaum C."/>
        </authorList>
    </citation>
    <scope>NUCLEOTIDE SEQUENCE [LARGE SCALE GENOMIC DNA]</scope>
    <source>
        <strain evidence="3 4">DAOM BR117</strain>
    </source>
</reference>
<dbReference type="Gene3D" id="2.30.30.140">
    <property type="match status" value="1"/>
</dbReference>
<dbReference type="CDD" id="cd04508">
    <property type="entry name" value="Tudor_SF"/>
    <property type="match status" value="1"/>
</dbReference>
<keyword evidence="4" id="KW-1185">Reference proteome</keyword>
<evidence type="ECO:0000259" key="2">
    <source>
        <dbReference type="PROSITE" id="PS51518"/>
    </source>
</evidence>
<dbReference type="RefSeq" id="XP_016612146.1">
    <property type="nucleotide sequence ID" value="XM_016749862.1"/>
</dbReference>
<feature type="compositionally biased region" description="Low complexity" evidence="1">
    <location>
        <begin position="478"/>
        <end position="487"/>
    </location>
</feature>
<accession>A0A0L0HSR3</accession>
<dbReference type="InParanoid" id="A0A0L0HSR3"/>